<gene>
    <name evidence="1" type="ORF">FVP33_16765</name>
</gene>
<sequence>MLVALEQAAIGSGLGAAVPPLSLAVGPGVPNAIPVESDERPMLVSMLLAGRIRPDSGRVLVHGADHPDRLRRGSALVDTPVVAEPGADIALITIVAEELAFASAPSSRRRARMFLSDHGLLDYAKLPVRALPSAARIRVFSELAVLRPGVSAIVVTSPERHGGEPTGWYGPLAEIAARGITVSIVTDQATADILVDLGATDPFHTDPLQVLS</sequence>
<dbReference type="AlphaFoldDB" id="A0A5C8UKI2"/>
<dbReference type="Proteomes" id="UP000321379">
    <property type="component" value="Unassembled WGS sequence"/>
</dbReference>
<name>A0A5C8UKI2_9MICO</name>
<evidence type="ECO:0008006" key="3">
    <source>
        <dbReference type="Google" id="ProtNLM"/>
    </source>
</evidence>
<keyword evidence="2" id="KW-1185">Reference proteome</keyword>
<dbReference type="EMBL" id="VRMG01000012">
    <property type="protein sequence ID" value="TXN28639.1"/>
    <property type="molecule type" value="Genomic_DNA"/>
</dbReference>
<evidence type="ECO:0000313" key="2">
    <source>
        <dbReference type="Proteomes" id="UP000321379"/>
    </source>
</evidence>
<reference evidence="1 2" key="1">
    <citation type="submission" date="2019-08" db="EMBL/GenBank/DDBJ databases">
        <title>Bacterial whole genome sequence for Glaciihabitans sp. CHu50b-6-2.</title>
        <authorList>
            <person name="Jin L."/>
        </authorList>
    </citation>
    <scope>NUCLEOTIDE SEQUENCE [LARGE SCALE GENOMIC DNA]</scope>
    <source>
        <strain evidence="1 2">CHu50b-6-2</strain>
    </source>
</reference>
<dbReference type="RefSeq" id="WP_147784847.1">
    <property type="nucleotide sequence ID" value="NZ_VRMG01000012.1"/>
</dbReference>
<proteinExistence type="predicted"/>
<comment type="caution">
    <text evidence="1">The sequence shown here is derived from an EMBL/GenBank/DDBJ whole genome shotgun (WGS) entry which is preliminary data.</text>
</comment>
<protein>
    <recommendedName>
        <fullName evidence="3">ABC transporter ATP-binding protein</fullName>
    </recommendedName>
</protein>
<organism evidence="1 2">
    <name type="scientific">Lacisediminihabitans profunda</name>
    <dbReference type="NCBI Taxonomy" id="2594790"/>
    <lineage>
        <taxon>Bacteria</taxon>
        <taxon>Bacillati</taxon>
        <taxon>Actinomycetota</taxon>
        <taxon>Actinomycetes</taxon>
        <taxon>Micrococcales</taxon>
        <taxon>Microbacteriaceae</taxon>
        <taxon>Lacisediminihabitans</taxon>
    </lineage>
</organism>
<accession>A0A5C8UKI2</accession>
<evidence type="ECO:0000313" key="1">
    <source>
        <dbReference type="EMBL" id="TXN28639.1"/>
    </source>
</evidence>